<dbReference type="InterPro" id="IPR050468">
    <property type="entry name" value="Cuticle_Struct_Prot"/>
</dbReference>
<dbReference type="PANTHER" id="PTHR10380:SF238">
    <property type="entry name" value="CUTICULAR PROTEIN 65EA-RELATED"/>
    <property type="match status" value="1"/>
</dbReference>
<feature type="region of interest" description="Disordered" evidence="2">
    <location>
        <begin position="132"/>
        <end position="243"/>
    </location>
</feature>
<comment type="caution">
    <text evidence="4">The sequence shown here is derived from an EMBL/GenBank/DDBJ whole genome shotgun (WGS) entry which is preliminary data.</text>
</comment>
<feature type="compositionally biased region" description="Low complexity" evidence="2">
    <location>
        <begin position="232"/>
        <end position="243"/>
    </location>
</feature>
<dbReference type="PANTHER" id="PTHR10380">
    <property type="entry name" value="CUTICLE PROTEIN"/>
    <property type="match status" value="1"/>
</dbReference>
<reference evidence="4 5" key="1">
    <citation type="journal article" date="2024" name="BMC Genomics">
        <title>De novo assembly and annotation of Popillia japonica's genome with initial clues to its potential as an invasive pest.</title>
        <authorList>
            <person name="Cucini C."/>
            <person name="Boschi S."/>
            <person name="Funari R."/>
            <person name="Cardaioli E."/>
            <person name="Iannotti N."/>
            <person name="Marturano G."/>
            <person name="Paoli F."/>
            <person name="Bruttini M."/>
            <person name="Carapelli A."/>
            <person name="Frati F."/>
            <person name="Nardi F."/>
        </authorList>
    </citation>
    <scope>NUCLEOTIDE SEQUENCE [LARGE SCALE GENOMIC DNA]</scope>
    <source>
        <strain evidence="4">DMR45628</strain>
    </source>
</reference>
<gene>
    <name evidence="4" type="ORF">QE152_g23016</name>
</gene>
<keyword evidence="3" id="KW-0732">Signal</keyword>
<name>A0AAW1KK75_POPJA</name>
<dbReference type="AlphaFoldDB" id="A0AAW1KK75"/>
<dbReference type="InterPro" id="IPR000618">
    <property type="entry name" value="Insect_cuticle"/>
</dbReference>
<dbReference type="GO" id="GO:0062129">
    <property type="term" value="C:chitin-based extracellular matrix"/>
    <property type="evidence" value="ECO:0007669"/>
    <property type="project" value="TreeGrafter"/>
</dbReference>
<evidence type="ECO:0000313" key="5">
    <source>
        <dbReference type="Proteomes" id="UP001458880"/>
    </source>
</evidence>
<protein>
    <submittedName>
        <fullName evidence="4">Insect cuticle protein</fullName>
    </submittedName>
</protein>
<evidence type="ECO:0000256" key="2">
    <source>
        <dbReference type="SAM" id="MobiDB-lite"/>
    </source>
</evidence>
<dbReference type="PROSITE" id="PS51155">
    <property type="entry name" value="CHIT_BIND_RR_2"/>
    <property type="match status" value="1"/>
</dbReference>
<dbReference type="GO" id="GO:0008010">
    <property type="term" value="F:structural constituent of chitin-based larval cuticle"/>
    <property type="evidence" value="ECO:0007669"/>
    <property type="project" value="TreeGrafter"/>
</dbReference>
<feature type="compositionally biased region" description="Low complexity" evidence="2">
    <location>
        <begin position="154"/>
        <end position="169"/>
    </location>
</feature>
<keyword evidence="1" id="KW-0193">Cuticle</keyword>
<dbReference type="Proteomes" id="UP001458880">
    <property type="component" value="Unassembled WGS sequence"/>
</dbReference>
<dbReference type="EMBL" id="JASPKY010000225">
    <property type="protein sequence ID" value="KAK9718755.1"/>
    <property type="molecule type" value="Genomic_DNA"/>
</dbReference>
<proteinExistence type="predicted"/>
<sequence>MLIYLFLLSLINGSLSQYYNGQQDYNQQATAQYNNYDEDRRPIKHPQILSHKQSLNHDGNFKYAFAAENGLLQGETIAPDGSRTGAYAYVDPTGRKITVKYKAGKEGFKILEGDHIPKAHPLIAAALQQQNPGYASDDGRQGFVPDERRPPHGQQRPVVQQYRPQPNNPFQSTFRAPVPINEDIFDRPPTLNRPPLPPERSNEILPFPVAQRYKAADDREPEYNDEPGKANSFGSGYSFEFGG</sequence>
<organism evidence="4 5">
    <name type="scientific">Popillia japonica</name>
    <name type="common">Japanese beetle</name>
    <dbReference type="NCBI Taxonomy" id="7064"/>
    <lineage>
        <taxon>Eukaryota</taxon>
        <taxon>Metazoa</taxon>
        <taxon>Ecdysozoa</taxon>
        <taxon>Arthropoda</taxon>
        <taxon>Hexapoda</taxon>
        <taxon>Insecta</taxon>
        <taxon>Pterygota</taxon>
        <taxon>Neoptera</taxon>
        <taxon>Endopterygota</taxon>
        <taxon>Coleoptera</taxon>
        <taxon>Polyphaga</taxon>
        <taxon>Scarabaeiformia</taxon>
        <taxon>Scarabaeidae</taxon>
        <taxon>Rutelinae</taxon>
        <taxon>Popillia</taxon>
    </lineage>
</organism>
<feature type="signal peptide" evidence="3">
    <location>
        <begin position="1"/>
        <end position="16"/>
    </location>
</feature>
<evidence type="ECO:0000313" key="4">
    <source>
        <dbReference type="EMBL" id="KAK9718755.1"/>
    </source>
</evidence>
<evidence type="ECO:0000256" key="3">
    <source>
        <dbReference type="SAM" id="SignalP"/>
    </source>
</evidence>
<feature type="compositionally biased region" description="Basic and acidic residues" evidence="2">
    <location>
        <begin position="214"/>
        <end position="228"/>
    </location>
</feature>
<keyword evidence="5" id="KW-1185">Reference proteome</keyword>
<feature type="compositionally biased region" description="Basic and acidic residues" evidence="2">
    <location>
        <begin position="137"/>
        <end position="150"/>
    </location>
</feature>
<feature type="chain" id="PRO_5043710474" evidence="3">
    <location>
        <begin position="17"/>
        <end position="243"/>
    </location>
</feature>
<evidence type="ECO:0000256" key="1">
    <source>
        <dbReference type="PROSITE-ProRule" id="PRU00497"/>
    </source>
</evidence>
<dbReference type="Pfam" id="PF00379">
    <property type="entry name" value="Chitin_bind_4"/>
    <property type="match status" value="1"/>
</dbReference>
<accession>A0AAW1KK75</accession>